<dbReference type="GO" id="GO:0006516">
    <property type="term" value="P:glycoprotein catabolic process"/>
    <property type="evidence" value="ECO:0007669"/>
    <property type="project" value="TreeGrafter"/>
</dbReference>
<dbReference type="PANTHER" id="PTHR12143">
    <property type="entry name" value="PEPTIDE N-GLYCANASE PNGASE -RELATED"/>
    <property type="match status" value="1"/>
</dbReference>
<organism evidence="4 5">
    <name type="scientific">Penicillium hetheringtonii</name>
    <dbReference type="NCBI Taxonomy" id="911720"/>
    <lineage>
        <taxon>Eukaryota</taxon>
        <taxon>Fungi</taxon>
        <taxon>Dikarya</taxon>
        <taxon>Ascomycota</taxon>
        <taxon>Pezizomycotina</taxon>
        <taxon>Eurotiomycetes</taxon>
        <taxon>Eurotiomycetidae</taxon>
        <taxon>Eurotiales</taxon>
        <taxon>Aspergillaceae</taxon>
        <taxon>Penicillium</taxon>
    </lineage>
</organism>
<dbReference type="GO" id="GO:0005829">
    <property type="term" value="C:cytosol"/>
    <property type="evidence" value="ECO:0007669"/>
    <property type="project" value="TreeGrafter"/>
</dbReference>
<evidence type="ECO:0000313" key="4">
    <source>
        <dbReference type="EMBL" id="KAJ5572901.1"/>
    </source>
</evidence>
<dbReference type="Gene3D" id="1.20.1050.60">
    <property type="entry name" value="alpha-1,2-mannosidase"/>
    <property type="match status" value="1"/>
</dbReference>
<evidence type="ECO:0000259" key="2">
    <source>
        <dbReference type="Pfam" id="PF07971"/>
    </source>
</evidence>
<dbReference type="Gene3D" id="3.30.2080.10">
    <property type="entry name" value="GH92 mannosidase domain"/>
    <property type="match status" value="1"/>
</dbReference>
<dbReference type="InterPro" id="IPR014718">
    <property type="entry name" value="GH-type_carb-bd"/>
</dbReference>
<accession>A0AAD6GP75</accession>
<evidence type="ECO:0000259" key="3">
    <source>
        <dbReference type="Pfam" id="PF17678"/>
    </source>
</evidence>
<dbReference type="AlphaFoldDB" id="A0AAD6GP75"/>
<keyword evidence="5" id="KW-1185">Reference proteome</keyword>
<dbReference type="FunFam" id="3.30.2080.10:FF:000001">
    <property type="entry name" value="Alpha-1,2-mannosidase subfamily"/>
    <property type="match status" value="1"/>
</dbReference>
<dbReference type="Pfam" id="PF17678">
    <property type="entry name" value="Glyco_hydro_92N"/>
    <property type="match status" value="1"/>
</dbReference>
<dbReference type="Proteomes" id="UP001216150">
    <property type="component" value="Unassembled WGS sequence"/>
</dbReference>
<name>A0AAD6GP75_9EURO</name>
<dbReference type="GO" id="GO:0000224">
    <property type="term" value="F:peptide-N4-(N-acetyl-beta-glucosaminyl)asparagine amidase activity"/>
    <property type="evidence" value="ECO:0007669"/>
    <property type="project" value="TreeGrafter"/>
</dbReference>
<feature type="domain" description="Glycosyl hydrolase family 92" evidence="2">
    <location>
        <begin position="383"/>
        <end position="763"/>
    </location>
</feature>
<feature type="signal peptide" evidence="1">
    <location>
        <begin position="1"/>
        <end position="22"/>
    </location>
</feature>
<feature type="domain" description="Glycosyl hydrolase family 92" evidence="2">
    <location>
        <begin position="310"/>
        <end position="377"/>
    </location>
</feature>
<dbReference type="Gene3D" id="1.20.1610.10">
    <property type="entry name" value="alpha-1,2-mannosidases domains"/>
    <property type="match status" value="1"/>
</dbReference>
<keyword evidence="1" id="KW-0732">Signal</keyword>
<dbReference type="GO" id="GO:0030246">
    <property type="term" value="F:carbohydrate binding"/>
    <property type="evidence" value="ECO:0007669"/>
    <property type="project" value="InterPro"/>
</dbReference>
<dbReference type="InterPro" id="IPR012939">
    <property type="entry name" value="Glyco_hydro_92"/>
</dbReference>
<feature type="chain" id="PRO_5042014221" evidence="1">
    <location>
        <begin position="23"/>
        <end position="783"/>
    </location>
</feature>
<reference evidence="4 5" key="1">
    <citation type="journal article" date="2023" name="IMA Fungus">
        <title>Comparative genomic study of the Penicillium genus elucidates a diverse pangenome and 15 lateral gene transfer events.</title>
        <authorList>
            <person name="Petersen C."/>
            <person name="Sorensen T."/>
            <person name="Nielsen M.R."/>
            <person name="Sondergaard T.E."/>
            <person name="Sorensen J.L."/>
            <person name="Fitzpatrick D.A."/>
            <person name="Frisvad J.C."/>
            <person name="Nielsen K.L."/>
        </authorList>
    </citation>
    <scope>NUCLEOTIDE SEQUENCE [LARGE SCALE GENOMIC DNA]</scope>
    <source>
        <strain evidence="4 5">IBT 29057</strain>
    </source>
</reference>
<feature type="domain" description="Glycosyl hydrolase family 92 N-terminal" evidence="3">
    <location>
        <begin position="35"/>
        <end position="303"/>
    </location>
</feature>
<proteinExistence type="predicted"/>
<dbReference type="FunFam" id="1.20.1050.60:FF:000002">
    <property type="entry name" value="Glycosyl hydrolase family 92"/>
    <property type="match status" value="1"/>
</dbReference>
<evidence type="ECO:0000256" key="1">
    <source>
        <dbReference type="SAM" id="SignalP"/>
    </source>
</evidence>
<dbReference type="GO" id="GO:0005634">
    <property type="term" value="C:nucleus"/>
    <property type="evidence" value="ECO:0007669"/>
    <property type="project" value="TreeGrafter"/>
</dbReference>
<sequence>MHLQIYSTLAIASLLHTTAISATEPPAPNSGLSKYVNPFIGAEGPDGTGFGGGDIFVSGARPFGVVKLGIDSTAANWSTAVLNGGWTPDGNVTGFSMMHESGTGGAPKYGVISQMPLTGLEGIGNDVASVGYFKTKLKSGVEVELSASRHAGILEYSFPEGEKNILIDLSHKWLTHDEKKYLPASPGDADGQLFAGGEIQIEDDGQAYSGYGTYAGGWNNGAPFTVYFHGEFNSRPSKAQTFSGPNTDPMPRYQNLANGGTSQPHFGNQSDKITSGLMNDRVGVLLSWNDGPASQVTSRVGISFISTDRAKSYIRKEIPSWKLNDTVADTVKEWNQDVFDKIQVPIDDKANLTHVRLLYSSLYFMHLMPSDRTGRIHYGSLYYESMIRSLIDIWKYAGFMPDGRSGNWNGLVQGGSDADNVLADAYVKGLRGGINWTEGYAAMVKDAEVTPYNTFDPTDFTASTKEGRGALDDWKELGYVSQDRNTRCISRTVEYSLNDFAVAQVARGEMPGDVEKYMTRSAGWQNIWDENVESLGFKGFLAPRLADGRFNDSSYDPRLCGGCEWMDVSYEGIPWEYSFVVPHDVKTLIHLMGGAKTFESRLDMMFKPNTSVQNLGANGAGITTLINIGNEPDFATPYLYNYINKQAKSVMQSRSLANQYFKDAAYGIPGNSDAGAMNSWLLWQMLGIYPVVTQPVYLLSSPWFSDLNMTINRDKTLRITATGLDEGYFVQGVQINGNQWTKNWFEHEDVMVEGGTIEFQLGKEATAWETGDVPPSPGHTQLK</sequence>
<dbReference type="EMBL" id="JAQJAC010000009">
    <property type="protein sequence ID" value="KAJ5572901.1"/>
    <property type="molecule type" value="Genomic_DNA"/>
</dbReference>
<dbReference type="InterPro" id="IPR041371">
    <property type="entry name" value="GH92_N"/>
</dbReference>
<dbReference type="PANTHER" id="PTHR12143:SF27">
    <property type="entry name" value="ALPHA-1,2-MANNOSIDASE FAMILY PROTEIN (AFU_ORTHOLOGUE AFUA_5G10520)"/>
    <property type="match status" value="1"/>
</dbReference>
<dbReference type="Pfam" id="PF07971">
    <property type="entry name" value="Glyco_hydro_92"/>
    <property type="match status" value="2"/>
</dbReference>
<gene>
    <name evidence="4" type="ORF">N7450_009885</name>
</gene>
<dbReference type="InterPro" id="IPR050883">
    <property type="entry name" value="PNGase"/>
</dbReference>
<comment type="caution">
    <text evidence="4">The sequence shown here is derived from an EMBL/GenBank/DDBJ whole genome shotgun (WGS) entry which is preliminary data.</text>
</comment>
<evidence type="ECO:0000313" key="5">
    <source>
        <dbReference type="Proteomes" id="UP001216150"/>
    </source>
</evidence>
<protein>
    <submittedName>
        <fullName evidence="4">Uncharacterized protein</fullName>
    </submittedName>
</protein>
<dbReference type="Gene3D" id="2.70.98.10">
    <property type="match status" value="1"/>
</dbReference>